<feature type="region of interest" description="Disordered" evidence="1">
    <location>
        <begin position="204"/>
        <end position="223"/>
    </location>
</feature>
<organism evidence="2 3">
    <name type="scientific">Pseudonocardia kunmingensis</name>
    <dbReference type="NCBI Taxonomy" id="630975"/>
    <lineage>
        <taxon>Bacteria</taxon>
        <taxon>Bacillati</taxon>
        <taxon>Actinomycetota</taxon>
        <taxon>Actinomycetes</taxon>
        <taxon>Pseudonocardiales</taxon>
        <taxon>Pseudonocardiaceae</taxon>
        <taxon>Pseudonocardia</taxon>
    </lineage>
</organism>
<dbReference type="Proteomes" id="UP000315677">
    <property type="component" value="Unassembled WGS sequence"/>
</dbReference>
<dbReference type="AlphaFoldDB" id="A0A543DK48"/>
<protein>
    <submittedName>
        <fullName evidence="2">Uncharacterized protein DUF2461</fullName>
    </submittedName>
</protein>
<gene>
    <name evidence="2" type="ORF">FB558_5481</name>
</gene>
<dbReference type="RefSeq" id="WP_170231541.1">
    <property type="nucleotide sequence ID" value="NZ_VFPA01000003.1"/>
</dbReference>
<evidence type="ECO:0000256" key="1">
    <source>
        <dbReference type="SAM" id="MobiDB-lite"/>
    </source>
</evidence>
<proteinExistence type="predicted"/>
<dbReference type="Pfam" id="PF09365">
    <property type="entry name" value="DUF2461"/>
    <property type="match status" value="1"/>
</dbReference>
<comment type="caution">
    <text evidence="2">The sequence shown here is derived from an EMBL/GenBank/DDBJ whole genome shotgun (WGS) entry which is preliminary data.</text>
</comment>
<name>A0A543DK48_9PSEU</name>
<reference evidence="2 3" key="1">
    <citation type="submission" date="2019-06" db="EMBL/GenBank/DDBJ databases">
        <title>Sequencing the genomes of 1000 actinobacteria strains.</title>
        <authorList>
            <person name="Klenk H.-P."/>
        </authorList>
    </citation>
    <scope>NUCLEOTIDE SEQUENCE [LARGE SCALE GENOMIC DNA]</scope>
    <source>
        <strain evidence="2 3">DSM 45301</strain>
    </source>
</reference>
<accession>A0A543DK48</accession>
<evidence type="ECO:0000313" key="2">
    <source>
        <dbReference type="EMBL" id="TQM09714.1"/>
    </source>
</evidence>
<feature type="compositionally biased region" description="Pro residues" evidence="1">
    <location>
        <begin position="205"/>
        <end position="223"/>
    </location>
</feature>
<keyword evidence="3" id="KW-1185">Reference proteome</keyword>
<dbReference type="InterPro" id="IPR012808">
    <property type="entry name" value="CHP02453"/>
</dbReference>
<dbReference type="EMBL" id="VFPA01000003">
    <property type="protein sequence ID" value="TQM09714.1"/>
    <property type="molecule type" value="Genomic_DNA"/>
</dbReference>
<evidence type="ECO:0000313" key="3">
    <source>
        <dbReference type="Proteomes" id="UP000315677"/>
    </source>
</evidence>
<sequence length="223" mass="24133">MTTFEGWPGDATAFLAEIAADNTREFWSVHGHRHAAAHAPMRALAAELEPEFGPVRVLRPYRNRRFRPDVPPYRTDVGGVARSPGGCALSVVLSAGALSASAGHWSFDGRQLRCYRSAVDGPAGDELALLLAGHTVDRGRALRGTPRGFRADHPRIGLLRHGGLQVVTSWPVGEWLATREPLERVRRAWRAAAPVVVWLDAHVGPPEPVAPRPRPSAVPEPAG</sequence>